<proteinExistence type="inferred from homology"/>
<comment type="subcellular location">
    <subcellularLocation>
        <location evidence="1">Secreted</location>
    </subcellularLocation>
</comment>
<dbReference type="CTD" id="173266"/>
<dbReference type="SMR" id="Q9U1P6"/>
<dbReference type="AlphaFoldDB" id="Q9U1P6"/>
<organism evidence="7 8">
    <name type="scientific">Caenorhabditis elegans</name>
    <dbReference type="NCBI Taxonomy" id="6239"/>
    <lineage>
        <taxon>Eukaryota</taxon>
        <taxon>Metazoa</taxon>
        <taxon>Ecdysozoa</taxon>
        <taxon>Nematoda</taxon>
        <taxon>Chromadorea</taxon>
        <taxon>Rhabditida</taxon>
        <taxon>Rhabditina</taxon>
        <taxon>Rhabditomorpha</taxon>
        <taxon>Rhabditoidea</taxon>
        <taxon>Rhabditidae</taxon>
        <taxon>Peloderinae</taxon>
        <taxon>Caenorhabditis</taxon>
    </lineage>
</organism>
<dbReference type="HOGENOM" id="CLU_2266132_0_0_1"/>
<evidence type="ECO:0000256" key="6">
    <source>
        <dbReference type="SAM" id="SignalP"/>
    </source>
</evidence>
<keyword evidence="3" id="KW-0964">Secreted</keyword>
<dbReference type="PIR" id="T27519">
    <property type="entry name" value="T27519"/>
</dbReference>
<evidence type="ECO:0000313" key="8">
    <source>
        <dbReference type="Proteomes" id="UP000001940"/>
    </source>
</evidence>
<evidence type="ECO:0000256" key="5">
    <source>
        <dbReference type="ARBA" id="ARBA00023157"/>
    </source>
</evidence>
<dbReference type="PANTHER" id="PTHR33893:SF14">
    <property type="entry name" value="INSULIN RELATED"/>
    <property type="match status" value="1"/>
</dbReference>
<dbReference type="Gene3D" id="1.10.100.10">
    <property type="entry name" value="Insulin-like"/>
    <property type="match status" value="1"/>
</dbReference>
<dbReference type="Bgee" id="WBGene00002107">
    <property type="expression patterns" value="Expressed in larva and 1 other cell type or tissue"/>
</dbReference>
<dbReference type="GO" id="GO:0005179">
    <property type="term" value="F:hormone activity"/>
    <property type="evidence" value="ECO:0007669"/>
    <property type="project" value="InterPro"/>
</dbReference>
<dbReference type="GeneID" id="173266"/>
<feature type="chain" id="PRO_5004338154" evidence="6">
    <location>
        <begin position="19"/>
        <end position="103"/>
    </location>
</feature>
<evidence type="ECO:0000256" key="3">
    <source>
        <dbReference type="ARBA" id="ARBA00022525"/>
    </source>
</evidence>
<keyword evidence="4 6" id="KW-0732">Signal</keyword>
<dbReference type="AGR" id="WB:WBGene00002107"/>
<accession>Q9U1P6</accession>
<dbReference type="UCSC" id="ZC334.3">
    <property type="organism name" value="c. elegans"/>
</dbReference>
<dbReference type="PANTHER" id="PTHR33893">
    <property type="entry name" value="INSULIN RELATED-RELATED-RELATED"/>
    <property type="match status" value="1"/>
</dbReference>
<dbReference type="RefSeq" id="NP_493443.2">
    <property type="nucleotide sequence ID" value="NM_061042.6"/>
</dbReference>
<keyword evidence="8" id="KW-1185">Reference proteome</keyword>
<evidence type="ECO:0000256" key="4">
    <source>
        <dbReference type="ARBA" id="ARBA00022729"/>
    </source>
</evidence>
<dbReference type="InterPro" id="IPR052335">
    <property type="entry name" value="Insulin-like_regulatory"/>
</dbReference>
<dbReference type="PhylomeDB" id="Q9U1P6"/>
<dbReference type="FunCoup" id="Q9U1P6">
    <property type="interactions" value="1421"/>
</dbReference>
<dbReference type="KEGG" id="cel:CELE_ZC334.3"/>
<dbReference type="Pfam" id="PF03488">
    <property type="entry name" value="Ins_beta"/>
    <property type="match status" value="1"/>
</dbReference>
<dbReference type="EMBL" id="BX284601">
    <property type="protein sequence ID" value="CAB04964.3"/>
    <property type="molecule type" value="Genomic_DNA"/>
</dbReference>
<evidence type="ECO:0000313" key="9">
    <source>
        <dbReference type="WormBase" id="ZC334.3"/>
    </source>
</evidence>
<reference evidence="7 8" key="1">
    <citation type="journal article" date="1998" name="Science">
        <title>Genome sequence of the nematode C. elegans: a platform for investigating biology.</title>
        <authorList>
            <consortium name="The C. elegans sequencing consortium"/>
            <person name="Sulson J.E."/>
            <person name="Waterston R."/>
        </authorList>
    </citation>
    <scope>NUCLEOTIDE SEQUENCE [LARGE SCALE GENOMIC DNA]</scope>
    <source>
        <strain evidence="7 8">Bristol N2</strain>
    </source>
</reference>
<dbReference type="PIR" id="F87993">
    <property type="entry name" value="F87993"/>
</dbReference>
<name>Q9U1P6_CAEEL</name>
<comment type="similarity">
    <text evidence="2">Belongs to the insulin family.</text>
</comment>
<evidence type="ECO:0000313" key="7">
    <source>
        <dbReference type="EMBL" id="CAB04964.3"/>
    </source>
</evidence>
<dbReference type="STRING" id="6239.ZC334.3.1"/>
<dbReference type="PaxDb" id="6239-ZC334.3"/>
<dbReference type="WormBase" id="ZC334.3">
    <property type="protein sequence ID" value="CE36062"/>
    <property type="gene ID" value="WBGene00002107"/>
    <property type="gene designation" value="ins-24"/>
</dbReference>
<protein>
    <submittedName>
        <fullName evidence="7">INSulin related</fullName>
    </submittedName>
</protein>
<dbReference type="Proteomes" id="UP000001940">
    <property type="component" value="Chromosome I"/>
</dbReference>
<feature type="signal peptide" evidence="6">
    <location>
        <begin position="1"/>
        <end position="18"/>
    </location>
</feature>
<sequence>MRSPTLFLLLLLVPLALCHVFSEPADLELKSYQALEKSLKEMGLIRANQGPQKACGRSMMMKVQKLCAGGCTIQNDDLTIKSCSTGYTDAGFISACCPSGFVF</sequence>
<gene>
    <name evidence="7 9" type="primary">ins-24</name>
    <name evidence="7" type="ORF">CELE_ZC334.3</name>
    <name evidence="9" type="ORF">ZC334.3</name>
</gene>
<dbReference type="GO" id="GO:0005576">
    <property type="term" value="C:extracellular region"/>
    <property type="evidence" value="ECO:0007669"/>
    <property type="project" value="UniProtKB-SubCell"/>
</dbReference>
<dbReference type="InterPro" id="IPR003235">
    <property type="entry name" value="Nem_insulin-like_b-type"/>
</dbReference>
<dbReference type="InParanoid" id="Q9U1P6"/>
<keyword evidence="5" id="KW-1015">Disulfide bond</keyword>
<evidence type="ECO:0000256" key="2">
    <source>
        <dbReference type="ARBA" id="ARBA00009034"/>
    </source>
</evidence>
<evidence type="ECO:0000256" key="1">
    <source>
        <dbReference type="ARBA" id="ARBA00004613"/>
    </source>
</evidence>